<accession>A0AAD5KKL6</accession>
<organism evidence="1 2">
    <name type="scientific">Daphnia sinensis</name>
    <dbReference type="NCBI Taxonomy" id="1820382"/>
    <lineage>
        <taxon>Eukaryota</taxon>
        <taxon>Metazoa</taxon>
        <taxon>Ecdysozoa</taxon>
        <taxon>Arthropoda</taxon>
        <taxon>Crustacea</taxon>
        <taxon>Branchiopoda</taxon>
        <taxon>Diplostraca</taxon>
        <taxon>Cladocera</taxon>
        <taxon>Anomopoda</taxon>
        <taxon>Daphniidae</taxon>
        <taxon>Daphnia</taxon>
        <taxon>Daphnia similis group</taxon>
    </lineage>
</organism>
<comment type="caution">
    <text evidence="1">The sequence shown here is derived from an EMBL/GenBank/DDBJ whole genome shotgun (WGS) entry which is preliminary data.</text>
</comment>
<evidence type="ECO:0000313" key="1">
    <source>
        <dbReference type="EMBL" id="KAI9554517.1"/>
    </source>
</evidence>
<evidence type="ECO:0000313" key="2">
    <source>
        <dbReference type="Proteomes" id="UP000820818"/>
    </source>
</evidence>
<dbReference type="AlphaFoldDB" id="A0AAD5KKL6"/>
<protein>
    <submittedName>
        <fullName evidence="1">Uncharacterized protein</fullName>
    </submittedName>
</protein>
<keyword evidence="2" id="KW-1185">Reference proteome</keyword>
<sequence>MKRTNSFARNSIDGRFDGQCDRAAHNIVIGQASGPALIYGIHLKAAVGWRDYTTSADGQISIAFEMQSFTHHRSTTTCDNKMRIHARYTTSMTNPKRAGIETKALRSSSQLKWGKKIVLRAGVVAKK</sequence>
<dbReference type="Proteomes" id="UP000820818">
    <property type="component" value="Linkage Group LG8"/>
</dbReference>
<reference evidence="1 2" key="1">
    <citation type="submission" date="2022-05" db="EMBL/GenBank/DDBJ databases">
        <title>A multi-omics perspective on studying reproductive biology in Daphnia sinensis.</title>
        <authorList>
            <person name="Jia J."/>
        </authorList>
    </citation>
    <scope>NUCLEOTIDE SEQUENCE [LARGE SCALE GENOMIC DNA]</scope>
    <source>
        <strain evidence="1 2">WSL</strain>
    </source>
</reference>
<dbReference type="EMBL" id="WJBH02000008">
    <property type="protein sequence ID" value="KAI9554517.1"/>
    <property type="molecule type" value="Genomic_DNA"/>
</dbReference>
<proteinExistence type="predicted"/>
<gene>
    <name evidence="1" type="ORF">GHT06_019790</name>
</gene>
<name>A0AAD5KKL6_9CRUS</name>